<keyword evidence="2" id="KW-1185">Reference proteome</keyword>
<comment type="caution">
    <text evidence="1">The sequence shown here is derived from an EMBL/GenBank/DDBJ whole genome shotgun (WGS) entry which is preliminary data.</text>
</comment>
<proteinExistence type="predicted"/>
<protein>
    <submittedName>
        <fullName evidence="1">Uncharacterized protein</fullName>
    </submittedName>
</protein>
<dbReference type="EMBL" id="CM055103">
    <property type="protein sequence ID" value="KAJ7536242.1"/>
    <property type="molecule type" value="Genomic_DNA"/>
</dbReference>
<sequence>MWFEIFQREKSRQKLSSPLKSANAIPQAQQEKSRQTLYSSLKRASANADDPNPEKLSECNAKKKAKSPLRSKSHSALEPKLPVSVKLASTVGSSCNNNLGKQASTMDDPKNSDTLVEGSRSLCKEGIETLVGEQLASKMETNPLVAAKVAKAAAEASAAVEGQSSTLPVLPEIVPFHKFARREKFSVKVATVDWKSRRRPDVRSPCFSSLSSGKALTALHVGLQKVNEWSLDLTGTCGNFDSLDTGGFDFYEDHVSPTDTHNALRMEDIDDEQRRLQSEDAKAEHVTDAKAENSFKDLTNDLSLLRDKCSLRDSLDEECEDRSVCGPENTVDRRNLVLEFPVFQAQPVVDTAKLMPDKIEAVSKAHKDSEKLLDLKPSRTSEENISLEKIKRAVSDYVANLLTPLYKTRKIQKDDYKLIVKKTVAKVMERDAPQGIIPDITDFLNSKRKTKIRALVDRYIEMQMSPPQSRDGLSSAPS</sequence>
<dbReference type="Proteomes" id="UP001162992">
    <property type="component" value="Chromosome 12"/>
</dbReference>
<reference evidence="2" key="1">
    <citation type="journal article" date="2024" name="Proc. Natl. Acad. Sci. U.S.A.">
        <title>Extraordinary preservation of gene collinearity over three hundred million years revealed in homosporous lycophytes.</title>
        <authorList>
            <person name="Li C."/>
            <person name="Wickell D."/>
            <person name="Kuo L.Y."/>
            <person name="Chen X."/>
            <person name="Nie B."/>
            <person name="Liao X."/>
            <person name="Peng D."/>
            <person name="Ji J."/>
            <person name="Jenkins J."/>
            <person name="Williams M."/>
            <person name="Shu S."/>
            <person name="Plott C."/>
            <person name="Barry K."/>
            <person name="Rajasekar S."/>
            <person name="Grimwood J."/>
            <person name="Han X."/>
            <person name="Sun S."/>
            <person name="Hou Z."/>
            <person name="He W."/>
            <person name="Dai G."/>
            <person name="Sun C."/>
            <person name="Schmutz J."/>
            <person name="Leebens-Mack J.H."/>
            <person name="Li F.W."/>
            <person name="Wang L."/>
        </authorList>
    </citation>
    <scope>NUCLEOTIDE SEQUENCE [LARGE SCALE GENOMIC DNA]</scope>
    <source>
        <strain evidence="2">cv. PW_Plant_1</strain>
    </source>
</reference>
<accession>A0ACC2C2T8</accession>
<organism evidence="1 2">
    <name type="scientific">Diphasiastrum complanatum</name>
    <name type="common">Issler's clubmoss</name>
    <name type="synonym">Lycopodium complanatum</name>
    <dbReference type="NCBI Taxonomy" id="34168"/>
    <lineage>
        <taxon>Eukaryota</taxon>
        <taxon>Viridiplantae</taxon>
        <taxon>Streptophyta</taxon>
        <taxon>Embryophyta</taxon>
        <taxon>Tracheophyta</taxon>
        <taxon>Lycopodiopsida</taxon>
        <taxon>Lycopodiales</taxon>
        <taxon>Lycopodiaceae</taxon>
        <taxon>Lycopodioideae</taxon>
        <taxon>Diphasiastrum</taxon>
    </lineage>
</organism>
<evidence type="ECO:0000313" key="2">
    <source>
        <dbReference type="Proteomes" id="UP001162992"/>
    </source>
</evidence>
<gene>
    <name evidence="1" type="ORF">O6H91_12G061900</name>
</gene>
<name>A0ACC2C2T8_DIPCM</name>
<evidence type="ECO:0000313" key="1">
    <source>
        <dbReference type="EMBL" id="KAJ7536242.1"/>
    </source>
</evidence>